<proteinExistence type="predicted"/>
<protein>
    <submittedName>
        <fullName evidence="2">Uncharacterized protein</fullName>
    </submittedName>
</protein>
<gene>
    <name evidence="2" type="ORF">GPA25_10430</name>
</gene>
<dbReference type="EMBL" id="WTVQ01000014">
    <property type="protein sequence ID" value="NMG75171.1"/>
    <property type="molecule type" value="Genomic_DNA"/>
</dbReference>
<organism evidence="2 3">
    <name type="scientific">Aromatoleum diolicum</name>
    <dbReference type="NCBI Taxonomy" id="75796"/>
    <lineage>
        <taxon>Bacteria</taxon>
        <taxon>Pseudomonadati</taxon>
        <taxon>Pseudomonadota</taxon>
        <taxon>Betaproteobacteria</taxon>
        <taxon>Rhodocyclales</taxon>
        <taxon>Rhodocyclaceae</taxon>
        <taxon>Aromatoleum</taxon>
    </lineage>
</organism>
<reference evidence="2 3" key="1">
    <citation type="submission" date="2019-12" db="EMBL/GenBank/DDBJ databases">
        <title>Comparative genomics gives insights into the taxonomy of the Azoarcus-Aromatoleum group and reveals separate origins of nif in the plant-associated Azoarcus and non-plant-associated Aromatoleum sub-groups.</title>
        <authorList>
            <person name="Lafos M."/>
            <person name="Maluk M."/>
            <person name="Batista M."/>
            <person name="Junghare M."/>
            <person name="Carmona M."/>
            <person name="Faoro H."/>
            <person name="Cruz L.M."/>
            <person name="Battistoni F."/>
            <person name="De Souza E."/>
            <person name="Pedrosa F."/>
            <person name="Chen W.-M."/>
            <person name="Poole P.S."/>
            <person name="Dixon R.A."/>
            <person name="James E.K."/>
        </authorList>
    </citation>
    <scope>NUCLEOTIDE SEQUENCE [LARGE SCALE GENOMIC DNA]</scope>
    <source>
        <strain evidence="2 3">22Lin</strain>
    </source>
</reference>
<feature type="region of interest" description="Disordered" evidence="1">
    <location>
        <begin position="1"/>
        <end position="25"/>
    </location>
</feature>
<evidence type="ECO:0000313" key="3">
    <source>
        <dbReference type="Proteomes" id="UP000648984"/>
    </source>
</evidence>
<evidence type="ECO:0000256" key="1">
    <source>
        <dbReference type="SAM" id="MobiDB-lite"/>
    </source>
</evidence>
<dbReference type="Proteomes" id="UP000648984">
    <property type="component" value="Unassembled WGS sequence"/>
</dbReference>
<feature type="compositionally biased region" description="Basic residues" evidence="1">
    <location>
        <begin position="1"/>
        <end position="13"/>
    </location>
</feature>
<accession>A0ABX1Q9V9</accession>
<sequence length="145" mass="15878">MATKTSPRKHAPRASHGPSDTGSAPQWAMEDLAAAWMGIPWMKLWMQAWTAWAEQWGVNAAALQGSGASAEDRRQAGLTWLPQLETTVIPLRRRDDHPGTEASKVSLRVRVPALPWTAGTTNIIAIDTLMPRLVETPDEAPPITH</sequence>
<comment type="caution">
    <text evidence="2">The sequence shown here is derived from an EMBL/GenBank/DDBJ whole genome shotgun (WGS) entry which is preliminary data.</text>
</comment>
<evidence type="ECO:0000313" key="2">
    <source>
        <dbReference type="EMBL" id="NMG75171.1"/>
    </source>
</evidence>
<keyword evidence="3" id="KW-1185">Reference proteome</keyword>
<dbReference type="RefSeq" id="WP_169260317.1">
    <property type="nucleotide sequence ID" value="NZ_WTVQ01000014.1"/>
</dbReference>
<name>A0ABX1Q9V9_9RHOO</name>